<evidence type="ECO:0000313" key="1">
    <source>
        <dbReference type="EMBL" id="EPY05755.1"/>
    </source>
</evidence>
<dbReference type="NCBIfam" id="TIGR02243">
    <property type="entry name" value="putative baseplate assembly protein"/>
    <property type="match status" value="1"/>
</dbReference>
<organism evidence="1 2">
    <name type="scientific">Paenibacillus alvei TS-15</name>
    <dbReference type="NCBI Taxonomy" id="1117108"/>
    <lineage>
        <taxon>Bacteria</taxon>
        <taxon>Bacillati</taxon>
        <taxon>Bacillota</taxon>
        <taxon>Bacilli</taxon>
        <taxon>Bacillales</taxon>
        <taxon>Paenibacillaceae</taxon>
        <taxon>Paenibacillus</taxon>
    </lineage>
</organism>
<accession>S9U5K1</accession>
<sequence>MVISHPNDCDCGCCEGLHVETPVAIYNLPGLATIAYRVGKHSTFKQSMLARLSESQRPELANLTTRSDDDFSIALLDSWAIIADILAFYQERIANESYLRTATERFSLIELARRIGYELRPGVAANVYLAFTIENAPGAPHVTTIPVGTQVQSVPNPGEQAQTFETVMQIPARAAWNTMTPRLTTRHPFMPDGRLFSTFYFAGTANNLKNGDVLLIVPDDDPDHKNTPMFCQITNVNVQYDLKRTQVDIKRVAGSHPITDFLSQNLLSLLVPAAPVQAQVTSHYFDQARTAHGISASELSTTALVEGFSIPAIFANFQASQAPPPSVLTFRSRAAIFGHNALKFEALPENLRNVPYHDRNNSWVDEVNLNMYPIPEPGGTRGSSEVYLDTMYPSIVPESYVVLRNENDWSIHQVQETTDVSVADFCLTGKVTKLTLDNSENFSSFGIRTTTVYAQSEQLTLARLPILDPFKGSVIDIDGLIEELFIGQGLVICGELDQNKGNQACEYVTILNIEYRTEDEGFTRVTLTGSGLQNSYVRNSVVINGNVAPATHGQKHEETLGSGDGREIYQNFILRQSPLTYISAAGPSGTRSTLQVYVNDILWHEVPSLYGHGPKEHIYITHQDKNGSTTIKCGDGITGARLTSGQQNVRAVYRTGIGLAGMVKPGQLSLLLTQPAGVKGVTNPLAASGAADPETLADARQNAPLPVLTLGRVVSLRDYEDFARAFAGVGKAMATWTWDGQRRGVFLTIAGVQGTEINTSEQLFTNLLTAIQQAGDPFVSLRVQSYRRRYFTLSAAVTINSDYLPDNVRIDIETKLRNQFSFATRAFGQPVFLSEVIAVIQDVPGVLAVQMKALYRNHPMSQDPGGLHEILAASVPQPEAANRVDAAELLTLDPRPLDLTMIVKK</sequence>
<dbReference type="eggNOG" id="COG3299">
    <property type="taxonomic scope" value="Bacteria"/>
</dbReference>
<dbReference type="PATRIC" id="fig|1117108.3.peg.3742"/>
<comment type="caution">
    <text evidence="1">The sequence shown here is derived from an EMBL/GenBank/DDBJ whole genome shotgun (WGS) entry which is preliminary data.</text>
</comment>
<proteinExistence type="predicted"/>
<name>S9U5K1_PAEAL</name>
<reference evidence="1 2" key="1">
    <citation type="submission" date="2013-05" db="EMBL/GenBank/DDBJ databases">
        <authorList>
            <person name="Strain E.A."/>
            <person name="Brown E."/>
            <person name="Allard M.W."/>
            <person name="Luo Y.L."/>
        </authorList>
    </citation>
    <scope>NUCLEOTIDE SEQUENCE [LARGE SCALE GENOMIC DNA]</scope>
    <source>
        <strain evidence="1 2">TS-15</strain>
    </source>
</reference>
<evidence type="ECO:0008006" key="3">
    <source>
        <dbReference type="Google" id="ProtNLM"/>
    </source>
</evidence>
<evidence type="ECO:0000313" key="2">
    <source>
        <dbReference type="Proteomes" id="UP000015344"/>
    </source>
</evidence>
<dbReference type="AlphaFoldDB" id="S9U5K1"/>
<protein>
    <recommendedName>
        <fullName evidence="3">Baseplate protein J-like domain-containing protein</fullName>
    </recommendedName>
</protein>
<gene>
    <name evidence="1" type="ORF">PAALTS15_18183</name>
</gene>
<dbReference type="InterPro" id="IPR011749">
    <property type="entry name" value="CHP02243"/>
</dbReference>
<dbReference type="RefSeq" id="WP_021260917.1">
    <property type="nucleotide sequence ID" value="NZ_ATMT01000062.1"/>
</dbReference>
<dbReference type="EMBL" id="ATMT01000062">
    <property type="protein sequence ID" value="EPY05755.1"/>
    <property type="molecule type" value="Genomic_DNA"/>
</dbReference>
<dbReference type="Proteomes" id="UP000015344">
    <property type="component" value="Unassembled WGS sequence"/>
</dbReference>